<dbReference type="RefSeq" id="WP_041065136.1">
    <property type="nucleotide sequence ID" value="NZ_AP012273.1"/>
</dbReference>
<evidence type="ECO:0000256" key="3">
    <source>
        <dbReference type="ARBA" id="ARBA00022475"/>
    </source>
</evidence>
<evidence type="ECO:0000256" key="2">
    <source>
        <dbReference type="ARBA" id="ARBA00022448"/>
    </source>
</evidence>
<dbReference type="GO" id="GO:0005886">
    <property type="term" value="C:plasma membrane"/>
    <property type="evidence" value="ECO:0007669"/>
    <property type="project" value="UniProtKB-SubCell"/>
</dbReference>
<comment type="caution">
    <text evidence="9">Lacks conserved residue(s) required for the propagation of feature annotation.</text>
</comment>
<name>A0A7U6GGZ0_9GAMM</name>
<evidence type="ECO:0000313" key="11">
    <source>
        <dbReference type="EMBL" id="BAO43452.1"/>
    </source>
</evidence>
<evidence type="ECO:0000259" key="10">
    <source>
        <dbReference type="Pfam" id="PF04290"/>
    </source>
</evidence>
<dbReference type="AlphaFoldDB" id="A0A7U6GGZ0"/>
<keyword evidence="4 9" id="KW-0997">Cell inner membrane</keyword>
<sequence length="165" mass="18697">MIRKLEAIAELSGRVIAWATLLMVLVTFCVVVLRYAFNTGWIAMQESITYLHATVFMLGAAYTFKDDGHVRVDIFYQKFGNRGRAWVNLMGTILLLYPLMIFILWVSWEYVTESWKVMEGSREAGGLPGVFLLKSLLLLMPVAMMMQGLVTILRSLDILTGSRHG</sequence>
<evidence type="ECO:0000256" key="8">
    <source>
        <dbReference type="ARBA" id="ARBA00038436"/>
    </source>
</evidence>
<keyword evidence="12" id="KW-1185">Reference proteome</keyword>
<proteinExistence type="inferred from homology"/>
<dbReference type="PANTHER" id="PTHR35011:SF4">
    <property type="entry name" value="SLL1102 PROTEIN"/>
    <property type="match status" value="1"/>
</dbReference>
<evidence type="ECO:0000256" key="4">
    <source>
        <dbReference type="ARBA" id="ARBA00022519"/>
    </source>
</evidence>
<comment type="function">
    <text evidence="9">Part of the tripartite ATP-independent periplasmic (TRAP) transport system.</text>
</comment>
<evidence type="ECO:0000256" key="1">
    <source>
        <dbReference type="ARBA" id="ARBA00004429"/>
    </source>
</evidence>
<feature type="domain" description="Tripartite ATP-independent periplasmic transporters DctQ component" evidence="10">
    <location>
        <begin position="23"/>
        <end position="156"/>
    </location>
</feature>
<keyword evidence="7 9" id="KW-0472">Membrane</keyword>
<evidence type="ECO:0000256" key="7">
    <source>
        <dbReference type="ARBA" id="ARBA00023136"/>
    </source>
</evidence>
<accession>A0A7U6GGZ0</accession>
<feature type="transmembrane region" description="Helical" evidence="9">
    <location>
        <begin position="128"/>
        <end position="153"/>
    </location>
</feature>
<comment type="subcellular location">
    <subcellularLocation>
        <location evidence="1 9">Cell inner membrane</location>
        <topology evidence="1 9">Multi-pass membrane protein</topology>
    </subcellularLocation>
</comment>
<evidence type="ECO:0000256" key="9">
    <source>
        <dbReference type="RuleBase" id="RU369079"/>
    </source>
</evidence>
<dbReference type="PANTHER" id="PTHR35011">
    <property type="entry name" value="2,3-DIKETO-L-GULONATE TRAP TRANSPORTER SMALL PERMEASE PROTEIN YIAM"/>
    <property type="match status" value="1"/>
</dbReference>
<comment type="subunit">
    <text evidence="9">The complex comprises the extracytoplasmic solute receptor protein and the two transmembrane proteins.</text>
</comment>
<feature type="transmembrane region" description="Helical" evidence="9">
    <location>
        <begin position="85"/>
        <end position="108"/>
    </location>
</feature>
<dbReference type="InterPro" id="IPR007387">
    <property type="entry name" value="TRAP_DctQ"/>
</dbReference>
<evidence type="ECO:0000256" key="5">
    <source>
        <dbReference type="ARBA" id="ARBA00022692"/>
    </source>
</evidence>
<dbReference type="Proteomes" id="UP000031631">
    <property type="component" value="Chromosome"/>
</dbReference>
<evidence type="ECO:0000256" key="6">
    <source>
        <dbReference type="ARBA" id="ARBA00022989"/>
    </source>
</evidence>
<dbReference type="KEGG" id="tbn:TBH_C0507"/>
<keyword evidence="5 9" id="KW-0812">Transmembrane</keyword>
<reference evidence="11 12" key="1">
    <citation type="journal article" date="2014" name="PLoS ONE">
        <title>Physiological and genomic features of a novel sulfur-oxidizing gammaproteobacterium belonging to a previously uncultivated symbiotic lineage isolated from a hydrothermal vent.</title>
        <authorList>
            <person name="Nunoura T."/>
            <person name="Takaki Y."/>
            <person name="Kazama H."/>
            <person name="Kakuta J."/>
            <person name="Shimamura S."/>
            <person name="Makita H."/>
            <person name="Hirai M."/>
            <person name="Miyazaki M."/>
            <person name="Takai K."/>
        </authorList>
    </citation>
    <scope>NUCLEOTIDE SEQUENCE [LARGE SCALE GENOMIC DNA]</scope>
    <source>
        <strain evidence="11 12">Hiromi1</strain>
    </source>
</reference>
<dbReference type="EMBL" id="AP012273">
    <property type="protein sequence ID" value="BAO43452.1"/>
    <property type="molecule type" value="Genomic_DNA"/>
</dbReference>
<keyword evidence="6 9" id="KW-1133">Transmembrane helix</keyword>
<dbReference type="Pfam" id="PF04290">
    <property type="entry name" value="DctQ"/>
    <property type="match status" value="1"/>
</dbReference>
<protein>
    <recommendedName>
        <fullName evidence="9">TRAP transporter small permease protein</fullName>
    </recommendedName>
</protein>
<gene>
    <name evidence="11" type="ORF">TBH_C0507</name>
</gene>
<evidence type="ECO:0000313" key="12">
    <source>
        <dbReference type="Proteomes" id="UP000031631"/>
    </source>
</evidence>
<dbReference type="GO" id="GO:0022857">
    <property type="term" value="F:transmembrane transporter activity"/>
    <property type="evidence" value="ECO:0007669"/>
    <property type="project" value="UniProtKB-UniRule"/>
</dbReference>
<comment type="similarity">
    <text evidence="8 9">Belongs to the TRAP transporter small permease family.</text>
</comment>
<feature type="transmembrane region" description="Helical" evidence="9">
    <location>
        <begin position="15"/>
        <end position="36"/>
    </location>
</feature>
<keyword evidence="3" id="KW-1003">Cell membrane</keyword>
<keyword evidence="2 9" id="KW-0813">Transport</keyword>
<organism evidence="11 12">
    <name type="scientific">Thiolapillus brandeum</name>
    <dbReference type="NCBI Taxonomy" id="1076588"/>
    <lineage>
        <taxon>Bacteria</taxon>
        <taxon>Pseudomonadati</taxon>
        <taxon>Pseudomonadota</taxon>
        <taxon>Gammaproteobacteria</taxon>
        <taxon>Chromatiales</taxon>
        <taxon>Sedimenticolaceae</taxon>
        <taxon>Thiolapillus</taxon>
    </lineage>
</organism>
<dbReference type="InterPro" id="IPR055348">
    <property type="entry name" value="DctQ"/>
</dbReference>